<dbReference type="PROSITE" id="PS50977">
    <property type="entry name" value="HTH_TETR_2"/>
    <property type="match status" value="1"/>
</dbReference>
<dbReference type="InterPro" id="IPR009057">
    <property type="entry name" value="Homeodomain-like_sf"/>
</dbReference>
<dbReference type="InterPro" id="IPR036271">
    <property type="entry name" value="Tet_transcr_reg_TetR-rel_C_sf"/>
</dbReference>
<evidence type="ECO:0000256" key="2">
    <source>
        <dbReference type="ARBA" id="ARBA00023125"/>
    </source>
</evidence>
<protein>
    <submittedName>
        <fullName evidence="7">TetR/AcrR family transcriptional regulator</fullName>
    </submittedName>
</protein>
<sequence>MTGDGRDGAEHPRRGRPRSERARAAVLDAAAELLLDGGIDAVTMEAIAARAQVSKATVYKWWPTRAHVMLESFFERSRGTLAVDPADSLAEALTKQLLALVQLFRDTCSGPQLADLIAAAQADPDIRAALDQQWLRPRREVALRLLAEAVARGELAPDTDPATAADQLFAPVYHRLMLRHEPLADQLAPTLVRQLLTGLTATR</sequence>
<keyword evidence="8" id="KW-1185">Reference proteome</keyword>
<evidence type="ECO:0000256" key="3">
    <source>
        <dbReference type="ARBA" id="ARBA00023163"/>
    </source>
</evidence>
<dbReference type="PANTHER" id="PTHR30055:SF148">
    <property type="entry name" value="TETR-FAMILY TRANSCRIPTIONAL REGULATOR"/>
    <property type="match status" value="1"/>
</dbReference>
<dbReference type="RefSeq" id="WP_380542562.1">
    <property type="nucleotide sequence ID" value="NZ_JBHFAB010000029.1"/>
</dbReference>
<dbReference type="InterPro" id="IPR001647">
    <property type="entry name" value="HTH_TetR"/>
</dbReference>
<evidence type="ECO:0000256" key="1">
    <source>
        <dbReference type="ARBA" id="ARBA00023015"/>
    </source>
</evidence>
<dbReference type="PANTHER" id="PTHR30055">
    <property type="entry name" value="HTH-TYPE TRANSCRIPTIONAL REGULATOR RUTR"/>
    <property type="match status" value="1"/>
</dbReference>
<keyword evidence="3" id="KW-0804">Transcription</keyword>
<keyword evidence="2 4" id="KW-0238">DNA-binding</keyword>
<comment type="caution">
    <text evidence="7">The sequence shown here is derived from an EMBL/GenBank/DDBJ whole genome shotgun (WGS) entry which is preliminary data.</text>
</comment>
<dbReference type="SUPFAM" id="SSF46689">
    <property type="entry name" value="Homeodomain-like"/>
    <property type="match status" value="1"/>
</dbReference>
<dbReference type="PRINTS" id="PR00455">
    <property type="entry name" value="HTHTETR"/>
</dbReference>
<feature type="DNA-binding region" description="H-T-H motif" evidence="4">
    <location>
        <begin position="43"/>
        <end position="62"/>
    </location>
</feature>
<feature type="region of interest" description="Disordered" evidence="5">
    <location>
        <begin position="1"/>
        <end position="21"/>
    </location>
</feature>
<dbReference type="Pfam" id="PF00440">
    <property type="entry name" value="TetR_N"/>
    <property type="match status" value="1"/>
</dbReference>
<evidence type="ECO:0000259" key="6">
    <source>
        <dbReference type="PROSITE" id="PS50977"/>
    </source>
</evidence>
<feature type="domain" description="HTH tetR-type" evidence="6">
    <location>
        <begin position="20"/>
        <end position="80"/>
    </location>
</feature>
<evidence type="ECO:0000313" key="8">
    <source>
        <dbReference type="Proteomes" id="UP001592531"/>
    </source>
</evidence>
<dbReference type="Gene3D" id="1.10.357.10">
    <property type="entry name" value="Tetracycline Repressor, domain 2"/>
    <property type="match status" value="1"/>
</dbReference>
<organism evidence="7 8">
    <name type="scientific">Streptacidiphilus cavernicola</name>
    <dbReference type="NCBI Taxonomy" id="3342716"/>
    <lineage>
        <taxon>Bacteria</taxon>
        <taxon>Bacillati</taxon>
        <taxon>Actinomycetota</taxon>
        <taxon>Actinomycetes</taxon>
        <taxon>Kitasatosporales</taxon>
        <taxon>Streptomycetaceae</taxon>
        <taxon>Streptacidiphilus</taxon>
    </lineage>
</organism>
<proteinExistence type="predicted"/>
<accession>A0ABV6W428</accession>
<dbReference type="Pfam" id="PF16859">
    <property type="entry name" value="TetR_C_11"/>
    <property type="match status" value="1"/>
</dbReference>
<evidence type="ECO:0000256" key="4">
    <source>
        <dbReference type="PROSITE-ProRule" id="PRU00335"/>
    </source>
</evidence>
<dbReference type="InterPro" id="IPR050109">
    <property type="entry name" value="HTH-type_TetR-like_transc_reg"/>
</dbReference>
<gene>
    <name evidence="7" type="ORF">ACEZDE_29485</name>
</gene>
<reference evidence="7 8" key="1">
    <citation type="submission" date="2024-09" db="EMBL/GenBank/DDBJ databases">
        <authorList>
            <person name="Lee S.D."/>
        </authorList>
    </citation>
    <scope>NUCLEOTIDE SEQUENCE [LARGE SCALE GENOMIC DNA]</scope>
    <source>
        <strain evidence="7 8">N8-3</strain>
    </source>
</reference>
<dbReference type="SUPFAM" id="SSF48498">
    <property type="entry name" value="Tetracyclin repressor-like, C-terminal domain"/>
    <property type="match status" value="1"/>
</dbReference>
<evidence type="ECO:0000313" key="7">
    <source>
        <dbReference type="EMBL" id="MFC1420745.1"/>
    </source>
</evidence>
<name>A0ABV6W428_9ACTN</name>
<dbReference type="Proteomes" id="UP001592531">
    <property type="component" value="Unassembled WGS sequence"/>
</dbReference>
<evidence type="ECO:0000256" key="5">
    <source>
        <dbReference type="SAM" id="MobiDB-lite"/>
    </source>
</evidence>
<dbReference type="EMBL" id="JBHFAB010000029">
    <property type="protein sequence ID" value="MFC1420745.1"/>
    <property type="molecule type" value="Genomic_DNA"/>
</dbReference>
<keyword evidence="1" id="KW-0805">Transcription regulation</keyword>
<dbReference type="Gene3D" id="1.10.10.60">
    <property type="entry name" value="Homeodomain-like"/>
    <property type="match status" value="1"/>
</dbReference>
<dbReference type="InterPro" id="IPR011075">
    <property type="entry name" value="TetR_C"/>
</dbReference>